<evidence type="ECO:0000313" key="4">
    <source>
        <dbReference type="Proteomes" id="UP000823921"/>
    </source>
</evidence>
<dbReference type="InterPro" id="IPR050639">
    <property type="entry name" value="SSR_resolvase"/>
</dbReference>
<dbReference type="PROSITE" id="PS51736">
    <property type="entry name" value="RECOMBINASES_3"/>
    <property type="match status" value="1"/>
</dbReference>
<reference evidence="3" key="2">
    <citation type="submission" date="2021-04" db="EMBL/GenBank/DDBJ databases">
        <authorList>
            <person name="Gilroy R."/>
        </authorList>
    </citation>
    <scope>NUCLEOTIDE SEQUENCE</scope>
    <source>
        <strain evidence="3">CHK192-8294</strain>
    </source>
</reference>
<evidence type="ECO:0000313" key="3">
    <source>
        <dbReference type="EMBL" id="HJB80085.1"/>
    </source>
</evidence>
<dbReference type="CDD" id="cd00338">
    <property type="entry name" value="Ser_Recombinase"/>
    <property type="match status" value="1"/>
</dbReference>
<dbReference type="InterPro" id="IPR011109">
    <property type="entry name" value="DNA_bind_recombinase_dom"/>
</dbReference>
<dbReference type="InterPro" id="IPR038109">
    <property type="entry name" value="DNA_bind_recomb_sf"/>
</dbReference>
<dbReference type="Pfam" id="PF07508">
    <property type="entry name" value="Recombinase"/>
    <property type="match status" value="1"/>
</dbReference>
<feature type="domain" description="Recombinase" evidence="2">
    <location>
        <begin position="186"/>
        <end position="312"/>
    </location>
</feature>
<dbReference type="SUPFAM" id="SSF53041">
    <property type="entry name" value="Resolvase-like"/>
    <property type="match status" value="1"/>
</dbReference>
<comment type="caution">
    <text evidence="3">The sequence shown here is derived from an EMBL/GenBank/DDBJ whole genome shotgun (WGS) entry which is preliminary data.</text>
</comment>
<dbReference type="GO" id="GO:0003677">
    <property type="term" value="F:DNA binding"/>
    <property type="evidence" value="ECO:0007669"/>
    <property type="project" value="InterPro"/>
</dbReference>
<dbReference type="EMBL" id="DWXO01000038">
    <property type="protein sequence ID" value="HJB80085.1"/>
    <property type="molecule type" value="Genomic_DNA"/>
</dbReference>
<dbReference type="Pfam" id="PF13408">
    <property type="entry name" value="Zn_ribbon_recom"/>
    <property type="match status" value="1"/>
</dbReference>
<dbReference type="Pfam" id="PF00239">
    <property type="entry name" value="Resolvase"/>
    <property type="match status" value="1"/>
</dbReference>
<dbReference type="PANTHER" id="PTHR30461">
    <property type="entry name" value="DNA-INVERTASE FROM LAMBDOID PROPHAGE"/>
    <property type="match status" value="1"/>
</dbReference>
<evidence type="ECO:0000259" key="2">
    <source>
        <dbReference type="PROSITE" id="PS51737"/>
    </source>
</evidence>
<dbReference type="InterPro" id="IPR036162">
    <property type="entry name" value="Resolvase-like_N_sf"/>
</dbReference>
<sequence length="426" mass="48894">MNKERKITIIEPVRQKIEITATEIPEKLRVAAYARVSTEQDEQQSSYEAQVDFYTRYIQSNPNWEFVAVFADEGITGTNTRKRDGFNLMIQKAMNGEIDLILTKSISRFARNTVDTLQTVRKLKAIGVEVIFEKENLHTLDPKSEVMLTIMSSLAQEESRSISENVRWGKQKSMRDGKVSLAYSRFLGYKKGPDGRPEIVEEEAVIVRDIYNYFLSGKTLNEIAALLTRMGIPTPAGKNKWSVSTIRSILSNEKYKGEALLQKTYTVDYLTKEVRKNNGEVASILVRHSHEAIIEPEVFDLVQEMLADNIKRRSKVRTKHPFAGKIVCGDCGGFYGHKVWRLRSTGERYDVWYCNHKYDGDEICDSPRLRETEIRDAFEKVLQECGDPNPVYTDERWNELVQSVAVYRGNYLIFTLVNGETVKITL</sequence>
<dbReference type="Gene3D" id="3.90.1750.20">
    <property type="entry name" value="Putative Large Serine Recombinase, Chain B, Domain 2"/>
    <property type="match status" value="1"/>
</dbReference>
<dbReference type="Proteomes" id="UP000823921">
    <property type="component" value="Unassembled WGS sequence"/>
</dbReference>
<evidence type="ECO:0000259" key="1">
    <source>
        <dbReference type="PROSITE" id="PS51736"/>
    </source>
</evidence>
<dbReference type="InterPro" id="IPR006119">
    <property type="entry name" value="Resolv_N"/>
</dbReference>
<feature type="domain" description="Resolvase/invertase-type recombinase catalytic" evidence="1">
    <location>
        <begin position="29"/>
        <end position="177"/>
    </location>
</feature>
<name>A0A9D2MKH4_9FIRM</name>
<reference evidence="3" key="1">
    <citation type="journal article" date="2021" name="PeerJ">
        <title>Extensive microbial diversity within the chicken gut microbiome revealed by metagenomics and culture.</title>
        <authorList>
            <person name="Gilroy R."/>
            <person name="Ravi A."/>
            <person name="Getino M."/>
            <person name="Pursley I."/>
            <person name="Horton D.L."/>
            <person name="Alikhan N.F."/>
            <person name="Baker D."/>
            <person name="Gharbi K."/>
            <person name="Hall N."/>
            <person name="Watson M."/>
            <person name="Adriaenssens E.M."/>
            <person name="Foster-Nyarko E."/>
            <person name="Jarju S."/>
            <person name="Secka A."/>
            <person name="Antonio M."/>
            <person name="Oren A."/>
            <person name="Chaudhuri R.R."/>
            <person name="La Ragione R."/>
            <person name="Hildebrand F."/>
            <person name="Pallen M.J."/>
        </authorList>
    </citation>
    <scope>NUCLEOTIDE SEQUENCE</scope>
    <source>
        <strain evidence="3">CHK192-8294</strain>
    </source>
</reference>
<protein>
    <submittedName>
        <fullName evidence="3">Recombinase family protein</fullName>
    </submittedName>
</protein>
<dbReference type="SMART" id="SM00857">
    <property type="entry name" value="Resolvase"/>
    <property type="match status" value="1"/>
</dbReference>
<dbReference type="PANTHER" id="PTHR30461:SF23">
    <property type="entry name" value="DNA RECOMBINASE-RELATED"/>
    <property type="match status" value="1"/>
</dbReference>
<dbReference type="InterPro" id="IPR025827">
    <property type="entry name" value="Zn_ribbon_recom_dom"/>
</dbReference>
<dbReference type="GO" id="GO:0000150">
    <property type="term" value="F:DNA strand exchange activity"/>
    <property type="evidence" value="ECO:0007669"/>
    <property type="project" value="InterPro"/>
</dbReference>
<dbReference type="AlphaFoldDB" id="A0A9D2MKH4"/>
<gene>
    <name evidence="3" type="ORF">H9712_03790</name>
</gene>
<proteinExistence type="predicted"/>
<dbReference type="PROSITE" id="PS51737">
    <property type="entry name" value="RECOMBINASE_DNA_BIND"/>
    <property type="match status" value="1"/>
</dbReference>
<organism evidence="3 4">
    <name type="scientific">Candidatus Flavonifractor intestinigallinarum</name>
    <dbReference type="NCBI Taxonomy" id="2838586"/>
    <lineage>
        <taxon>Bacteria</taxon>
        <taxon>Bacillati</taxon>
        <taxon>Bacillota</taxon>
        <taxon>Clostridia</taxon>
        <taxon>Eubacteriales</taxon>
        <taxon>Oscillospiraceae</taxon>
        <taxon>Flavonifractor</taxon>
    </lineage>
</organism>
<accession>A0A9D2MKH4</accession>
<dbReference type="Gene3D" id="3.40.50.1390">
    <property type="entry name" value="Resolvase, N-terminal catalytic domain"/>
    <property type="match status" value="1"/>
</dbReference>